<dbReference type="InterPro" id="IPR008693">
    <property type="entry name" value="MmpS"/>
</dbReference>
<name>A0ABV4R7W9_9ACTN</name>
<dbReference type="RefSeq" id="WP_371946034.1">
    <property type="nucleotide sequence ID" value="NZ_JAXCEH010000039.1"/>
</dbReference>
<dbReference type="Pfam" id="PF05423">
    <property type="entry name" value="Mycobact_memb"/>
    <property type="match status" value="1"/>
</dbReference>
<sequence>MSTPGGVYGGGAPPPYGEPRGGPRPQGTNSLAVASLILGILWLGWIGSILAIVFGHVSLSQIKRTGQAGKGMAIAGLVLGYLGLVIGVIVVTLLVALFNDTGEKQTRVVLEADGSGGAAHADITYSFTEESAQANDRSLPWRKKESRKVGGFDVLVLDVQNTGERGSVTCRIRVNGKVVTNNTSVGPFAVASCSYNRLGN</sequence>
<comment type="similarity">
    <text evidence="2">Belongs to the MmpS family.</text>
</comment>
<comment type="caution">
    <text evidence="10">The sequence shown here is derived from an EMBL/GenBank/DDBJ whole genome shotgun (WGS) entry which is preliminary data.</text>
</comment>
<evidence type="ECO:0000256" key="6">
    <source>
        <dbReference type="ARBA" id="ARBA00023136"/>
    </source>
</evidence>
<dbReference type="Proteomes" id="UP001569904">
    <property type="component" value="Unassembled WGS sequence"/>
</dbReference>
<protein>
    <submittedName>
        <fullName evidence="10">DUF4190 domain-containing protein</fullName>
    </submittedName>
</protein>
<dbReference type="EMBL" id="JAXCEH010000039">
    <property type="protein sequence ID" value="MFA1559016.1"/>
    <property type="molecule type" value="Genomic_DNA"/>
</dbReference>
<keyword evidence="4 8" id="KW-0812">Transmembrane</keyword>
<keyword evidence="3" id="KW-1003">Cell membrane</keyword>
<evidence type="ECO:0000259" key="9">
    <source>
        <dbReference type="Pfam" id="PF13828"/>
    </source>
</evidence>
<comment type="subcellular location">
    <subcellularLocation>
        <location evidence="1">Cell membrane</location>
    </subcellularLocation>
</comment>
<evidence type="ECO:0000256" key="1">
    <source>
        <dbReference type="ARBA" id="ARBA00004236"/>
    </source>
</evidence>
<evidence type="ECO:0000256" key="2">
    <source>
        <dbReference type="ARBA" id="ARBA00007531"/>
    </source>
</evidence>
<evidence type="ECO:0000256" key="7">
    <source>
        <dbReference type="SAM" id="MobiDB-lite"/>
    </source>
</evidence>
<dbReference type="InterPro" id="IPR025241">
    <property type="entry name" value="DUF4190"/>
</dbReference>
<organism evidence="10 11">
    <name type="scientific">Actinomadura chokoriensis</name>
    <dbReference type="NCBI Taxonomy" id="454156"/>
    <lineage>
        <taxon>Bacteria</taxon>
        <taxon>Bacillati</taxon>
        <taxon>Actinomycetota</taxon>
        <taxon>Actinomycetes</taxon>
        <taxon>Streptosporangiales</taxon>
        <taxon>Thermomonosporaceae</taxon>
        <taxon>Actinomadura</taxon>
    </lineage>
</organism>
<evidence type="ECO:0000313" key="11">
    <source>
        <dbReference type="Proteomes" id="UP001569904"/>
    </source>
</evidence>
<dbReference type="Gene3D" id="2.60.40.2880">
    <property type="entry name" value="MmpS1-5, C-terminal soluble domain"/>
    <property type="match status" value="1"/>
</dbReference>
<dbReference type="Pfam" id="PF13828">
    <property type="entry name" value="DUF4190"/>
    <property type="match status" value="1"/>
</dbReference>
<evidence type="ECO:0000256" key="3">
    <source>
        <dbReference type="ARBA" id="ARBA00022475"/>
    </source>
</evidence>
<feature type="compositionally biased region" description="Gly residues" evidence="7">
    <location>
        <begin position="1"/>
        <end position="11"/>
    </location>
</feature>
<proteinExistence type="inferred from homology"/>
<dbReference type="InterPro" id="IPR038468">
    <property type="entry name" value="MmpS_C"/>
</dbReference>
<feature type="region of interest" description="Disordered" evidence="7">
    <location>
        <begin position="1"/>
        <end position="25"/>
    </location>
</feature>
<evidence type="ECO:0000256" key="4">
    <source>
        <dbReference type="ARBA" id="ARBA00022692"/>
    </source>
</evidence>
<keyword evidence="11" id="KW-1185">Reference proteome</keyword>
<keyword evidence="6 8" id="KW-0472">Membrane</keyword>
<feature type="transmembrane region" description="Helical" evidence="8">
    <location>
        <begin position="31"/>
        <end position="59"/>
    </location>
</feature>
<evidence type="ECO:0000256" key="5">
    <source>
        <dbReference type="ARBA" id="ARBA00022989"/>
    </source>
</evidence>
<reference evidence="10 11" key="1">
    <citation type="submission" date="2023-11" db="EMBL/GenBank/DDBJ databases">
        <title>Actinomadura monticuli sp. nov., isolated from volcanic ash.</title>
        <authorList>
            <person name="Lee S.D."/>
            <person name="Yang H."/>
            <person name="Kim I.S."/>
        </authorList>
    </citation>
    <scope>NUCLEOTIDE SEQUENCE [LARGE SCALE GENOMIC DNA]</scope>
    <source>
        <strain evidence="10 11">DSM 45346</strain>
    </source>
</reference>
<accession>A0ABV4R7W9</accession>
<gene>
    <name evidence="10" type="ORF">SM436_35440</name>
</gene>
<feature type="domain" description="DUF4190" evidence="9">
    <location>
        <begin position="31"/>
        <end position="89"/>
    </location>
</feature>
<feature type="transmembrane region" description="Helical" evidence="8">
    <location>
        <begin position="71"/>
        <end position="98"/>
    </location>
</feature>
<evidence type="ECO:0000313" key="10">
    <source>
        <dbReference type="EMBL" id="MFA1559016.1"/>
    </source>
</evidence>
<evidence type="ECO:0000256" key="8">
    <source>
        <dbReference type="SAM" id="Phobius"/>
    </source>
</evidence>
<keyword evidence="5 8" id="KW-1133">Transmembrane helix</keyword>